<name>T1EY45_HELRO</name>
<dbReference type="EMBL" id="AMQM01002372">
    <property type="status" value="NOT_ANNOTATED_CDS"/>
    <property type="molecule type" value="Genomic_DNA"/>
</dbReference>
<evidence type="ECO:0000313" key="2">
    <source>
        <dbReference type="EnsemblMetazoa" id="HelroP166426"/>
    </source>
</evidence>
<dbReference type="GeneID" id="20201495"/>
<sequence>MSAVVCFATLKLNIFIILINIFLINPFETTSHFPETSIIQQMSNESNSSSSAISDQDSAEDSFAVTWTNRIRQKEIQRHQINQNIMRHLKLSAKPNITAPIKLSDADMVALNKKPVHCPRKQKQMKSADVFCYILLSACHLGNTNNNNNNHKNDLNFEFILPQFLNEDKDYLTNIQHAKLFLKKYLVEIENKLKRGFSNQWHMMNIKKLMQSWKRDKVHILKIGNGQKGSFPETSQAAAAAAAESRKCNHTYF</sequence>
<dbReference type="Proteomes" id="UP000015101">
    <property type="component" value="Unassembled WGS sequence"/>
</dbReference>
<protein>
    <submittedName>
        <fullName evidence="1 2">Uncharacterized protein</fullName>
    </submittedName>
</protein>
<evidence type="ECO:0000313" key="3">
    <source>
        <dbReference type="Proteomes" id="UP000015101"/>
    </source>
</evidence>
<organism evidence="2 3">
    <name type="scientific">Helobdella robusta</name>
    <name type="common">Californian leech</name>
    <dbReference type="NCBI Taxonomy" id="6412"/>
    <lineage>
        <taxon>Eukaryota</taxon>
        <taxon>Metazoa</taxon>
        <taxon>Spiralia</taxon>
        <taxon>Lophotrochozoa</taxon>
        <taxon>Annelida</taxon>
        <taxon>Clitellata</taxon>
        <taxon>Hirudinea</taxon>
        <taxon>Rhynchobdellida</taxon>
        <taxon>Glossiphoniidae</taxon>
        <taxon>Helobdella</taxon>
    </lineage>
</organism>
<dbReference type="InParanoid" id="T1EY45"/>
<gene>
    <name evidence="2" type="primary">20201495</name>
    <name evidence="1" type="ORF">HELRODRAFT_166426</name>
</gene>
<dbReference type="AlphaFoldDB" id="T1EY45"/>
<dbReference type="EMBL" id="KB097753">
    <property type="protein sequence ID" value="ESN90723.1"/>
    <property type="molecule type" value="Genomic_DNA"/>
</dbReference>
<dbReference type="HOGENOM" id="CLU_1099532_0_0_1"/>
<evidence type="ECO:0000313" key="1">
    <source>
        <dbReference type="EMBL" id="ESN90723.1"/>
    </source>
</evidence>
<dbReference type="CTD" id="20201495"/>
<dbReference type="RefSeq" id="XP_009031602.1">
    <property type="nucleotide sequence ID" value="XM_009033354.1"/>
</dbReference>
<dbReference type="EnsemblMetazoa" id="HelroT166426">
    <property type="protein sequence ID" value="HelroP166426"/>
    <property type="gene ID" value="HelroG166426"/>
</dbReference>
<reference evidence="1 3" key="2">
    <citation type="journal article" date="2013" name="Nature">
        <title>Insights into bilaterian evolution from three spiralian genomes.</title>
        <authorList>
            <person name="Simakov O."/>
            <person name="Marletaz F."/>
            <person name="Cho S.J."/>
            <person name="Edsinger-Gonzales E."/>
            <person name="Havlak P."/>
            <person name="Hellsten U."/>
            <person name="Kuo D.H."/>
            <person name="Larsson T."/>
            <person name="Lv J."/>
            <person name="Arendt D."/>
            <person name="Savage R."/>
            <person name="Osoegawa K."/>
            <person name="de Jong P."/>
            <person name="Grimwood J."/>
            <person name="Chapman J.A."/>
            <person name="Shapiro H."/>
            <person name="Aerts A."/>
            <person name="Otillar R.P."/>
            <person name="Terry A.Y."/>
            <person name="Boore J.L."/>
            <person name="Grigoriev I.V."/>
            <person name="Lindberg D.R."/>
            <person name="Seaver E.C."/>
            <person name="Weisblat D.A."/>
            <person name="Putnam N.H."/>
            <person name="Rokhsar D.S."/>
        </authorList>
    </citation>
    <scope>NUCLEOTIDE SEQUENCE</scope>
</reference>
<proteinExistence type="predicted"/>
<reference evidence="3" key="1">
    <citation type="submission" date="2012-12" db="EMBL/GenBank/DDBJ databases">
        <authorList>
            <person name="Hellsten U."/>
            <person name="Grimwood J."/>
            <person name="Chapman J.A."/>
            <person name="Shapiro H."/>
            <person name="Aerts A."/>
            <person name="Otillar R.P."/>
            <person name="Terry A.Y."/>
            <person name="Boore J.L."/>
            <person name="Simakov O."/>
            <person name="Marletaz F."/>
            <person name="Cho S.-J."/>
            <person name="Edsinger-Gonzales E."/>
            <person name="Havlak P."/>
            <person name="Kuo D.-H."/>
            <person name="Larsson T."/>
            <person name="Lv J."/>
            <person name="Arendt D."/>
            <person name="Savage R."/>
            <person name="Osoegawa K."/>
            <person name="de Jong P."/>
            <person name="Lindberg D.R."/>
            <person name="Seaver E.C."/>
            <person name="Weisblat D.A."/>
            <person name="Putnam N.H."/>
            <person name="Grigoriev I.V."/>
            <person name="Rokhsar D.S."/>
        </authorList>
    </citation>
    <scope>NUCLEOTIDE SEQUENCE</scope>
</reference>
<keyword evidence="3" id="KW-1185">Reference proteome</keyword>
<reference evidence="2" key="3">
    <citation type="submission" date="2015-06" db="UniProtKB">
        <authorList>
            <consortium name="EnsemblMetazoa"/>
        </authorList>
    </citation>
    <scope>IDENTIFICATION</scope>
</reference>
<accession>T1EY45</accession>
<dbReference type="KEGG" id="hro:HELRODRAFT_166426"/>